<comment type="caution">
    <text evidence="2">The sequence shown here is derived from an EMBL/GenBank/DDBJ whole genome shotgun (WGS) entry which is preliminary data.</text>
</comment>
<evidence type="ECO:0000313" key="2">
    <source>
        <dbReference type="EMBL" id="TFC99612.1"/>
    </source>
</evidence>
<reference evidence="2 3" key="1">
    <citation type="submission" date="2019-03" db="EMBL/GenBank/DDBJ databases">
        <title>Genomics of glacier-inhabiting Cryobacterium strains.</title>
        <authorList>
            <person name="Liu Q."/>
            <person name="Xin Y.-H."/>
        </authorList>
    </citation>
    <scope>NUCLEOTIDE SEQUENCE [LARGE SCALE GENOMIC DNA]</scope>
    <source>
        <strain evidence="2 3">TMT4-23</strain>
    </source>
</reference>
<evidence type="ECO:0000313" key="3">
    <source>
        <dbReference type="Proteomes" id="UP000298355"/>
    </source>
</evidence>
<evidence type="ECO:0000256" key="1">
    <source>
        <dbReference type="SAM" id="Phobius"/>
    </source>
</evidence>
<proteinExistence type="predicted"/>
<feature type="transmembrane region" description="Helical" evidence="1">
    <location>
        <begin position="6"/>
        <end position="34"/>
    </location>
</feature>
<dbReference type="EMBL" id="SOGJ01000013">
    <property type="protein sequence ID" value="TFC99612.1"/>
    <property type="molecule type" value="Genomic_DNA"/>
</dbReference>
<name>A0ABY2J5G2_9MICO</name>
<keyword evidence="3" id="KW-1185">Reference proteome</keyword>
<gene>
    <name evidence="2" type="ORF">E3O65_05675</name>
</gene>
<accession>A0ABY2J5G2</accession>
<keyword evidence="1" id="KW-1133">Transmembrane helix</keyword>
<protein>
    <submittedName>
        <fullName evidence="2">SHOCT domain-containing protein</fullName>
    </submittedName>
</protein>
<keyword evidence="1" id="KW-0472">Membrane</keyword>
<sequence length="81" mass="9021">MLTNLTGWHVFVICGVLVTIAVVVVAIIAVVIWLSRRNVRYSATSSLSTAEQLRKIGQLRDEGLFSEAEYEAKRAELMGRI</sequence>
<keyword evidence="1" id="KW-0812">Transmembrane</keyword>
<dbReference type="Proteomes" id="UP000298355">
    <property type="component" value="Unassembled WGS sequence"/>
</dbReference>
<organism evidence="2 3">
    <name type="scientific">Cryobacterium breve</name>
    <dbReference type="NCBI Taxonomy" id="1259258"/>
    <lineage>
        <taxon>Bacteria</taxon>
        <taxon>Bacillati</taxon>
        <taxon>Actinomycetota</taxon>
        <taxon>Actinomycetes</taxon>
        <taxon>Micrococcales</taxon>
        <taxon>Microbacteriaceae</taxon>
        <taxon>Cryobacterium</taxon>
    </lineage>
</organism>